<evidence type="ECO:0000256" key="1">
    <source>
        <dbReference type="SAM" id="MobiDB-lite"/>
    </source>
</evidence>
<comment type="caution">
    <text evidence="2">The sequence shown here is derived from an EMBL/GenBank/DDBJ whole genome shotgun (WGS) entry which is preliminary data.</text>
</comment>
<gene>
    <name evidence="2" type="ORF">HYH03_016987</name>
</gene>
<name>A0A835XQ91_9CHLO</name>
<sequence>MPLVPLGMRAELKSNVSRAAAYSHMDYPCEGLYAPLPESSPPVAEATKPTAALASPSLTTSTFSQAPLA</sequence>
<dbReference type="Proteomes" id="UP000612055">
    <property type="component" value="Unassembled WGS sequence"/>
</dbReference>
<reference evidence="2" key="1">
    <citation type="journal article" date="2020" name="bioRxiv">
        <title>Comparative genomics of Chlamydomonas.</title>
        <authorList>
            <person name="Craig R.J."/>
            <person name="Hasan A.R."/>
            <person name="Ness R.W."/>
            <person name="Keightley P.D."/>
        </authorList>
    </citation>
    <scope>NUCLEOTIDE SEQUENCE</scope>
    <source>
        <strain evidence="2">CCAP 11/70</strain>
    </source>
</reference>
<proteinExistence type="predicted"/>
<organism evidence="2 3">
    <name type="scientific">Edaphochlamys debaryana</name>
    <dbReference type="NCBI Taxonomy" id="47281"/>
    <lineage>
        <taxon>Eukaryota</taxon>
        <taxon>Viridiplantae</taxon>
        <taxon>Chlorophyta</taxon>
        <taxon>core chlorophytes</taxon>
        <taxon>Chlorophyceae</taxon>
        <taxon>CS clade</taxon>
        <taxon>Chlamydomonadales</taxon>
        <taxon>Chlamydomonadales incertae sedis</taxon>
        <taxon>Edaphochlamys</taxon>
    </lineage>
</organism>
<dbReference type="EMBL" id="JAEHOE010000155">
    <property type="protein sequence ID" value="KAG2484174.1"/>
    <property type="molecule type" value="Genomic_DNA"/>
</dbReference>
<evidence type="ECO:0000313" key="2">
    <source>
        <dbReference type="EMBL" id="KAG2484174.1"/>
    </source>
</evidence>
<keyword evidence="3" id="KW-1185">Reference proteome</keyword>
<accession>A0A835XQ91</accession>
<dbReference type="AlphaFoldDB" id="A0A835XQ91"/>
<protein>
    <submittedName>
        <fullName evidence="2">Uncharacterized protein</fullName>
    </submittedName>
</protein>
<feature type="region of interest" description="Disordered" evidence="1">
    <location>
        <begin position="36"/>
        <end position="69"/>
    </location>
</feature>
<feature type="compositionally biased region" description="Polar residues" evidence="1">
    <location>
        <begin position="56"/>
        <end position="69"/>
    </location>
</feature>
<evidence type="ECO:0000313" key="3">
    <source>
        <dbReference type="Proteomes" id="UP000612055"/>
    </source>
</evidence>